<evidence type="ECO:0000256" key="6">
    <source>
        <dbReference type="SAM" id="Phobius"/>
    </source>
</evidence>
<evidence type="ECO:0000313" key="9">
    <source>
        <dbReference type="Proteomes" id="UP000036780"/>
    </source>
</evidence>
<accession>A0A0L0QTI3</accession>
<dbReference type="PANTHER" id="PTHR30294">
    <property type="entry name" value="MEMBRANE COMPONENT OF ABC TRANSPORTER YHHJ-RELATED"/>
    <property type="match status" value="1"/>
</dbReference>
<dbReference type="Pfam" id="PF12698">
    <property type="entry name" value="ABC2_membrane_3"/>
    <property type="match status" value="1"/>
</dbReference>
<dbReference type="GO" id="GO:0140359">
    <property type="term" value="F:ABC-type transporter activity"/>
    <property type="evidence" value="ECO:0007669"/>
    <property type="project" value="InterPro"/>
</dbReference>
<organism evidence="8 9">
    <name type="scientific">Virgibacillus pantothenticus</name>
    <dbReference type="NCBI Taxonomy" id="1473"/>
    <lineage>
        <taxon>Bacteria</taxon>
        <taxon>Bacillati</taxon>
        <taxon>Bacillota</taxon>
        <taxon>Bacilli</taxon>
        <taxon>Bacillales</taxon>
        <taxon>Bacillaceae</taxon>
        <taxon>Virgibacillus</taxon>
    </lineage>
</organism>
<feature type="transmembrane region" description="Helical" evidence="6">
    <location>
        <begin position="264"/>
        <end position="292"/>
    </location>
</feature>
<feature type="transmembrane region" description="Helical" evidence="6">
    <location>
        <begin position="222"/>
        <end position="244"/>
    </location>
</feature>
<dbReference type="PANTHER" id="PTHR30294:SF29">
    <property type="entry name" value="MULTIDRUG ABC TRANSPORTER PERMEASE YBHS-RELATED"/>
    <property type="match status" value="1"/>
</dbReference>
<dbReference type="PATRIC" id="fig|1473.5.peg.3654"/>
<dbReference type="Proteomes" id="UP000036780">
    <property type="component" value="Unassembled WGS sequence"/>
</dbReference>
<dbReference type="EMBL" id="LGTO01000004">
    <property type="protein sequence ID" value="KNE21894.1"/>
    <property type="molecule type" value="Genomic_DNA"/>
</dbReference>
<protein>
    <recommendedName>
        <fullName evidence="7">ABC-2 type transporter transmembrane domain-containing protein</fullName>
    </recommendedName>
</protein>
<keyword evidence="3 6" id="KW-0812">Transmembrane</keyword>
<dbReference type="RefSeq" id="WP_050350173.1">
    <property type="nucleotide sequence ID" value="NZ_CP073011.1"/>
</dbReference>
<keyword evidence="2" id="KW-1003">Cell membrane</keyword>
<evidence type="ECO:0000256" key="1">
    <source>
        <dbReference type="ARBA" id="ARBA00004651"/>
    </source>
</evidence>
<feature type="transmembrane region" description="Helical" evidence="6">
    <location>
        <begin position="20"/>
        <end position="42"/>
    </location>
</feature>
<feature type="domain" description="ABC-2 type transporter transmembrane" evidence="7">
    <location>
        <begin position="20"/>
        <end position="409"/>
    </location>
</feature>
<reference evidence="9" key="1">
    <citation type="submission" date="2015-07" db="EMBL/GenBank/DDBJ databases">
        <title>Fjat-10053 dsm26.</title>
        <authorList>
            <person name="Liu B."/>
            <person name="Wang J."/>
            <person name="Zhu Y."/>
            <person name="Liu G."/>
            <person name="Chen Q."/>
            <person name="Chen Z."/>
            <person name="Lan J."/>
            <person name="Che J."/>
            <person name="Ge C."/>
            <person name="Shi H."/>
            <person name="Pan Z."/>
            <person name="Liu X."/>
        </authorList>
    </citation>
    <scope>NUCLEOTIDE SEQUENCE [LARGE SCALE GENOMIC DNA]</scope>
    <source>
        <strain evidence="9">DSM 26</strain>
    </source>
</reference>
<comment type="caution">
    <text evidence="8">The sequence shown here is derived from an EMBL/GenBank/DDBJ whole genome shotgun (WGS) entry which is preliminary data.</text>
</comment>
<evidence type="ECO:0000256" key="3">
    <source>
        <dbReference type="ARBA" id="ARBA00022692"/>
    </source>
</evidence>
<comment type="subcellular location">
    <subcellularLocation>
        <location evidence="1">Cell membrane</location>
        <topology evidence="1">Multi-pass membrane protein</topology>
    </subcellularLocation>
</comment>
<feature type="transmembrane region" description="Helical" evidence="6">
    <location>
        <begin position="335"/>
        <end position="354"/>
    </location>
</feature>
<feature type="transmembrane region" description="Helical" evidence="6">
    <location>
        <begin position="298"/>
        <end position="323"/>
    </location>
</feature>
<dbReference type="GO" id="GO:0005886">
    <property type="term" value="C:plasma membrane"/>
    <property type="evidence" value="ECO:0007669"/>
    <property type="project" value="UniProtKB-SubCell"/>
</dbReference>
<dbReference type="GeneID" id="66869622"/>
<feature type="transmembrane region" description="Helical" evidence="6">
    <location>
        <begin position="393"/>
        <end position="411"/>
    </location>
</feature>
<dbReference type="AlphaFoldDB" id="A0A0L0QTI3"/>
<keyword evidence="9" id="KW-1185">Reference proteome</keyword>
<evidence type="ECO:0000256" key="2">
    <source>
        <dbReference type="ARBA" id="ARBA00022475"/>
    </source>
</evidence>
<name>A0A0L0QTI3_VIRPA</name>
<evidence type="ECO:0000313" key="8">
    <source>
        <dbReference type="EMBL" id="KNE21894.1"/>
    </source>
</evidence>
<gene>
    <name evidence="8" type="ORF">AFK71_03545</name>
</gene>
<keyword evidence="4 6" id="KW-1133">Transmembrane helix</keyword>
<dbReference type="InterPro" id="IPR013525">
    <property type="entry name" value="ABC2_TM"/>
</dbReference>
<sequence>MIRQIIKKQFLVLWRNPVQLLLLIALPIILIFILGCALSSFMNGDTPEIQAKIAIIEHRSETEQLDQFLLDMNGRTDFHKENMVNMEKALPIQTLKSIFNTEALSEMMEVEEVSVSKKEEILNDNSYTAVIEVPEDFTYKYLSHTLLNGDEMAELLVMGNEQQQIGAGVIHSIIENFQQQLTLGTFLEQKGLDQQIMSLSDSLLKSKRTSLQQNKIITAKDYYTVGMAVMNALFIASTIGTIAFREKKMFVFNRIILANMSKWVYFSGILCSAVIFTFFQSCIIYGFAWLIFDVTWENMFAFLIITIAFSVAVGGIAVLLTAISYQMHSETITNFFSGAIVALMALVGGSFFPIGDSSELIHVIGNFTPNGSGMSAYLSILRGNSVQEISSHILFLCLFGVAMIIIAALTFPKKGEMV</sequence>
<evidence type="ECO:0000256" key="4">
    <source>
        <dbReference type="ARBA" id="ARBA00022989"/>
    </source>
</evidence>
<keyword evidence="5 6" id="KW-0472">Membrane</keyword>
<dbReference type="InterPro" id="IPR051449">
    <property type="entry name" value="ABC-2_transporter_component"/>
</dbReference>
<proteinExistence type="predicted"/>
<evidence type="ECO:0000256" key="5">
    <source>
        <dbReference type="ARBA" id="ARBA00023136"/>
    </source>
</evidence>
<evidence type="ECO:0000259" key="7">
    <source>
        <dbReference type="Pfam" id="PF12698"/>
    </source>
</evidence>